<gene>
    <name evidence="2" type="ORF">Lreu23DRAFT_4810</name>
</gene>
<organism evidence="2 3">
    <name type="scientific">Limosilactobacillus reuteri subsp. rodentium (strain DSM 17509 / CIP 109821 / 100-23)</name>
    <name type="common">Lactobacillus reuteri</name>
    <dbReference type="NCBI Taxonomy" id="349123"/>
    <lineage>
        <taxon>Bacteria</taxon>
        <taxon>Bacillati</taxon>
        <taxon>Bacillota</taxon>
        <taxon>Bacilli</taxon>
        <taxon>Lactobacillales</taxon>
        <taxon>Lactobacillaceae</taxon>
        <taxon>Limosilactobacillus</taxon>
    </lineage>
</organism>
<evidence type="ECO:0000256" key="1">
    <source>
        <dbReference type="SAM" id="Phobius"/>
    </source>
</evidence>
<dbReference type="AlphaFoldDB" id="B3XMM3"/>
<dbReference type="PATRIC" id="fig|349123.13.peg.1832"/>
<reference evidence="3" key="1">
    <citation type="submission" date="2008-06" db="EMBL/GenBank/DDBJ databases">
        <title>Permanent draft sequence of Lactobacillus reuteri 100-23.</title>
        <authorList>
            <consortium name="US DOE Joint Genome Institute"/>
            <person name="Copeland A."/>
            <person name="Lucas S."/>
            <person name="Lapidus A."/>
            <person name="Barry K."/>
            <person name="Detter J.C."/>
            <person name="Glavina del Rio T."/>
            <person name="Hammon N."/>
            <person name="Israni S."/>
            <person name="Dalin E."/>
            <person name="Tice H."/>
            <person name="Pitluck S."/>
            <person name="Sun H."/>
            <person name="Schmutz J."/>
            <person name="Larimer F."/>
            <person name="Land M."/>
            <person name="Hauser L."/>
            <person name="Walter J."/>
            <person name="Heng N.C.K."/>
            <person name="Tannock G.W."/>
            <person name="Richardson P."/>
        </authorList>
    </citation>
    <scope>NUCLEOTIDE SEQUENCE [LARGE SCALE GENOMIC DNA]</scope>
    <source>
        <strain evidence="3">DSM 17509 / CIP 109821 / 100-23</strain>
    </source>
</reference>
<keyword evidence="1" id="KW-0812">Transmembrane</keyword>
<proteinExistence type="predicted"/>
<comment type="caution">
    <text evidence="2">The sequence shown here is derived from an EMBL/GenBank/DDBJ whole genome shotgun (WGS) entry which is preliminary data.</text>
</comment>
<dbReference type="EMBL" id="AAPZ02000001">
    <property type="protein sequence ID" value="EDX43291.1"/>
    <property type="molecule type" value="Genomic_DNA"/>
</dbReference>
<feature type="transmembrane region" description="Helical" evidence="1">
    <location>
        <begin position="18"/>
        <end position="37"/>
    </location>
</feature>
<evidence type="ECO:0000313" key="2">
    <source>
        <dbReference type="EMBL" id="EDX43291.1"/>
    </source>
</evidence>
<evidence type="ECO:0000313" key="3">
    <source>
        <dbReference type="Proteomes" id="UP000003853"/>
    </source>
</evidence>
<name>B3XMM3_LIMR1</name>
<dbReference type="Proteomes" id="UP000003853">
    <property type="component" value="Unassembled WGS sequence"/>
</dbReference>
<keyword evidence="1" id="KW-1133">Transmembrane helix</keyword>
<accession>B3XMM3</accession>
<sequence length="38" mass="4608">MINFIYQLVTKHLTNRFTIIWLIPIVSVSGTWLLKYFH</sequence>
<keyword evidence="1" id="KW-0472">Membrane</keyword>
<protein>
    <submittedName>
        <fullName evidence="2">Uncharacterized protein</fullName>
    </submittedName>
</protein>